<feature type="region of interest" description="Disordered" evidence="7">
    <location>
        <begin position="975"/>
        <end position="1045"/>
    </location>
</feature>
<dbReference type="InterPro" id="IPR003864">
    <property type="entry name" value="CSC1/OSCA1-like_7TM"/>
</dbReference>
<keyword evidence="5 8" id="KW-1133">Transmembrane helix</keyword>
<evidence type="ECO:0000259" key="12">
    <source>
        <dbReference type="Pfam" id="PF14703"/>
    </source>
</evidence>
<feature type="region of interest" description="Disordered" evidence="7">
    <location>
        <begin position="1073"/>
        <end position="1097"/>
    </location>
</feature>
<keyword evidence="9" id="KW-0732">Signal</keyword>
<dbReference type="InterPro" id="IPR045122">
    <property type="entry name" value="Csc1-like"/>
</dbReference>
<evidence type="ECO:0000256" key="6">
    <source>
        <dbReference type="ARBA" id="ARBA00023136"/>
    </source>
</evidence>
<evidence type="ECO:0008006" key="15">
    <source>
        <dbReference type="Google" id="ProtNLM"/>
    </source>
</evidence>
<evidence type="ECO:0000256" key="8">
    <source>
        <dbReference type="SAM" id="Phobius"/>
    </source>
</evidence>
<dbReference type="OrthoDB" id="1689567at2759"/>
<organism evidence="13 14">
    <name type="scientific">Rhodotorula diobovata</name>
    <dbReference type="NCBI Taxonomy" id="5288"/>
    <lineage>
        <taxon>Eukaryota</taxon>
        <taxon>Fungi</taxon>
        <taxon>Dikarya</taxon>
        <taxon>Basidiomycota</taxon>
        <taxon>Pucciniomycotina</taxon>
        <taxon>Microbotryomycetes</taxon>
        <taxon>Sporidiobolales</taxon>
        <taxon>Sporidiobolaceae</taxon>
        <taxon>Rhodotorula</taxon>
    </lineage>
</organism>
<accession>A0A5C5G417</accession>
<evidence type="ECO:0000256" key="1">
    <source>
        <dbReference type="ARBA" id="ARBA00004141"/>
    </source>
</evidence>
<dbReference type="PANTHER" id="PTHR13018">
    <property type="entry name" value="PROBABLE MEMBRANE PROTEIN DUF221-RELATED"/>
    <property type="match status" value="1"/>
</dbReference>
<feature type="compositionally biased region" description="Acidic residues" evidence="7">
    <location>
        <begin position="1029"/>
        <end position="1044"/>
    </location>
</feature>
<feature type="domain" description="CSC1/OSCA1-like N-terminal transmembrane" evidence="11">
    <location>
        <begin position="80"/>
        <end position="248"/>
    </location>
</feature>
<dbReference type="Pfam" id="PF14703">
    <property type="entry name" value="PHM7_cyt"/>
    <property type="match status" value="1"/>
</dbReference>
<feature type="transmembrane region" description="Helical" evidence="8">
    <location>
        <begin position="226"/>
        <end position="246"/>
    </location>
</feature>
<evidence type="ECO:0000256" key="3">
    <source>
        <dbReference type="ARBA" id="ARBA00022448"/>
    </source>
</evidence>
<dbReference type="Pfam" id="PF13967">
    <property type="entry name" value="RSN1_TM"/>
    <property type="match status" value="1"/>
</dbReference>
<dbReference type="InterPro" id="IPR032880">
    <property type="entry name" value="CSC1/OSCA1-like_N"/>
</dbReference>
<feature type="compositionally biased region" description="Acidic residues" evidence="7">
    <location>
        <begin position="404"/>
        <end position="423"/>
    </location>
</feature>
<feature type="transmembrane region" description="Helical" evidence="8">
    <location>
        <begin position="787"/>
        <end position="807"/>
    </location>
</feature>
<evidence type="ECO:0000256" key="2">
    <source>
        <dbReference type="ARBA" id="ARBA00007779"/>
    </source>
</evidence>
<feature type="transmembrane region" description="Helical" evidence="8">
    <location>
        <begin position="631"/>
        <end position="652"/>
    </location>
</feature>
<feature type="transmembrane region" description="Helical" evidence="8">
    <location>
        <begin position="673"/>
        <end position="694"/>
    </location>
</feature>
<feature type="signal peptide" evidence="9">
    <location>
        <begin position="1"/>
        <end position="20"/>
    </location>
</feature>
<evidence type="ECO:0000313" key="13">
    <source>
        <dbReference type="EMBL" id="TNY23893.1"/>
    </source>
</evidence>
<evidence type="ECO:0000256" key="5">
    <source>
        <dbReference type="ARBA" id="ARBA00022989"/>
    </source>
</evidence>
<comment type="subcellular location">
    <subcellularLocation>
        <location evidence="1">Membrane</location>
        <topology evidence="1">Multi-pass membrane protein</topology>
    </subcellularLocation>
</comment>
<evidence type="ECO:0000256" key="9">
    <source>
        <dbReference type="SAM" id="SignalP"/>
    </source>
</evidence>
<keyword evidence="6 8" id="KW-0472">Membrane</keyword>
<evidence type="ECO:0000313" key="14">
    <source>
        <dbReference type="Proteomes" id="UP000311382"/>
    </source>
</evidence>
<sequence length="1097" mass="121351">MATPVRLSSLLSLPVPLAQADDGVFIRSLRLAQVFRLTRCTSISALTLVYCHAYQPSAHLGHELTPRPFPHPRSRRGPWFSTQLVLSLTVGVTSFLVFCWIRRYERFKVLYAPRTMLKGFSPHEVHDHESFFGWVMPTLRTSEFVVLQLVGLDAAVLLSFLRTGFYFFLTCSILAWAVLVPINYHENGTTEGVAPDLNSTTTSLLPSAVSFAATTLLKPRKHSSTLYISSHLVFTYLFTILALLFLHRNWRRYIPLRQLFSLELAHSVPARTVMVTALPPHLRSERALAEYFEGLELGPPAAPGSRGGGGGLAVESVVVTRATGSMRELLERRTRALVTLEQAWAKYLGNPVPVEGQKAVFGYDREAEVDAILHGEEANSTPEEGEEVDGGPARGGRNGRLIDVDDEEDAADQGEARDADDDLEARLLSPSRPTIVNPARKRPKLRPHWFGKKVDALDHYAEQFRRADEAVRKRRRGKFRPTGVAFVTFQTIAAAQVAAQVVHYPTAAEFRTELAPEPRDIHWFNLNLSASSVFVRQVLVVVTLLGLLSVWAIPVAALTQLLSWDTIQSIAPRLADLLEKSPRLAGFVQTTLPSLGMVAFNNILPMFLEALSVWQGLPARSWIELSQLKKYHISLLFTTLFVFITTSTYTLLKDISESPAKVLDKLADTLPKSRYFFVSYVMLAGLAFLPLQLLELGTVIPRVFCQVFLTKTPRDHAELNAPTMVNLGVVYPQALLIWTMGMTYSIIVPLILPFATLYFGLAYLVYKYRFLFVFYRPYESRGQAWPLAFNRVGFGVLLFQVFMLGLFTVSKDFLLVVLMVPLLAGTSYTIWRLGATYAPLARYVNLSQACESGHGTGAEDVVKLRQGHPVTAGQTHLNRGRYGHKGEGVYAVAQNPATDYREPPMSSFYPGILNTGGSTRYGHPALFGALPQPWLPVIAEPQPGEHGEVPQAVKDALVVVDLRRGWRNFKRAAKRGFSGASGSAETGARSRNGRGRATSWGSGSEEDPSRAWRGSESSAAASPAPAGSEGEEDEDEDDEVDEEGQQTIRCVVLSCGSPRLSLTLVRSHSYSTFFPHRKGAPRFPPTPPGEASGGEEE</sequence>
<dbReference type="EMBL" id="SOZI01000007">
    <property type="protein sequence ID" value="TNY23893.1"/>
    <property type="molecule type" value="Genomic_DNA"/>
</dbReference>
<feature type="region of interest" description="Disordered" evidence="7">
    <location>
        <begin position="374"/>
        <end position="440"/>
    </location>
</feature>
<evidence type="ECO:0000256" key="7">
    <source>
        <dbReference type="SAM" id="MobiDB-lite"/>
    </source>
</evidence>
<dbReference type="InterPro" id="IPR027815">
    <property type="entry name" value="CSC1/OSCA1-like_cyt"/>
</dbReference>
<dbReference type="AlphaFoldDB" id="A0A5C5G417"/>
<dbReference type="Proteomes" id="UP000311382">
    <property type="component" value="Unassembled WGS sequence"/>
</dbReference>
<name>A0A5C5G417_9BASI</name>
<keyword evidence="4 8" id="KW-0812">Transmembrane</keyword>
<feature type="chain" id="PRO_5023064771" description="DUF221-domain-containing protein" evidence="9">
    <location>
        <begin position="21"/>
        <end position="1097"/>
    </location>
</feature>
<feature type="transmembrane region" description="Helical" evidence="8">
    <location>
        <begin position="482"/>
        <end position="502"/>
    </location>
</feature>
<feature type="domain" description="CSC1/OSCA1-like 7TM region" evidence="10">
    <location>
        <begin position="536"/>
        <end position="807"/>
    </location>
</feature>
<dbReference type="GO" id="GO:0005227">
    <property type="term" value="F:calcium-activated cation channel activity"/>
    <property type="evidence" value="ECO:0007669"/>
    <property type="project" value="InterPro"/>
</dbReference>
<feature type="transmembrane region" description="Helical" evidence="8">
    <location>
        <begin position="813"/>
        <end position="831"/>
    </location>
</feature>
<reference evidence="13 14" key="1">
    <citation type="submission" date="2019-03" db="EMBL/GenBank/DDBJ databases">
        <title>Rhodosporidium diobovatum UCD-FST 08-225 genome sequencing, assembly, and annotation.</title>
        <authorList>
            <person name="Fakankun I.U."/>
            <person name="Fristensky B."/>
            <person name="Levin D.B."/>
        </authorList>
    </citation>
    <scope>NUCLEOTIDE SEQUENCE [LARGE SCALE GENOMIC DNA]</scope>
    <source>
        <strain evidence="13 14">UCD-FST 08-225</strain>
    </source>
</reference>
<comment type="caution">
    <text evidence="13">The sequence shown here is derived from an EMBL/GenBank/DDBJ whole genome shotgun (WGS) entry which is preliminary data.</text>
</comment>
<comment type="similarity">
    <text evidence="2">Belongs to the CSC1 (TC 1.A.17) family.</text>
</comment>
<proteinExistence type="inferred from homology"/>
<dbReference type="STRING" id="5288.A0A5C5G417"/>
<feature type="transmembrane region" description="Helical" evidence="8">
    <location>
        <begin position="538"/>
        <end position="563"/>
    </location>
</feature>
<keyword evidence="14" id="KW-1185">Reference proteome</keyword>
<evidence type="ECO:0000259" key="10">
    <source>
        <dbReference type="Pfam" id="PF02714"/>
    </source>
</evidence>
<dbReference type="Pfam" id="PF02714">
    <property type="entry name" value="RSN1_7TM"/>
    <property type="match status" value="1"/>
</dbReference>
<gene>
    <name evidence="13" type="ORF">DMC30DRAFT_346638</name>
</gene>
<evidence type="ECO:0000259" key="11">
    <source>
        <dbReference type="Pfam" id="PF13967"/>
    </source>
</evidence>
<dbReference type="GO" id="GO:0005886">
    <property type="term" value="C:plasma membrane"/>
    <property type="evidence" value="ECO:0007669"/>
    <property type="project" value="TreeGrafter"/>
</dbReference>
<dbReference type="PANTHER" id="PTHR13018:SF5">
    <property type="entry name" value="RE44586P"/>
    <property type="match status" value="1"/>
</dbReference>
<feature type="transmembrane region" description="Helical" evidence="8">
    <location>
        <begin position="746"/>
        <end position="766"/>
    </location>
</feature>
<feature type="compositionally biased region" description="Low complexity" evidence="7">
    <location>
        <begin position="1014"/>
        <end position="1028"/>
    </location>
</feature>
<protein>
    <recommendedName>
        <fullName evidence="15">DUF221-domain-containing protein</fullName>
    </recommendedName>
</protein>
<feature type="domain" description="CSC1/OSCA1-like cytosolic" evidence="12">
    <location>
        <begin position="270"/>
        <end position="525"/>
    </location>
</feature>
<evidence type="ECO:0000256" key="4">
    <source>
        <dbReference type="ARBA" id="ARBA00022692"/>
    </source>
</evidence>
<feature type="transmembrane region" description="Helical" evidence="8">
    <location>
        <begin position="79"/>
        <end position="101"/>
    </location>
</feature>
<feature type="transmembrane region" description="Helical" evidence="8">
    <location>
        <begin position="165"/>
        <end position="184"/>
    </location>
</feature>
<keyword evidence="3" id="KW-0813">Transport</keyword>